<sequence>MSSNRISAQNEKRNDRRMESAFLSLVITCIVTNLFCSSLLPMEKRNYPKEVSMEKNRTLRDWISIKKERFGLNLFVDEISENRFRMKYYSAREFYFDVYLACSFTVSRSTENTFKITNMSYVMDNGCSKSNQTDWCYQSRGVVGPVSEEENEKYMLPCLREFLNEL</sequence>
<dbReference type="EMBL" id="RQFA01000026">
    <property type="protein sequence ID" value="TGK35948.1"/>
    <property type="molecule type" value="Genomic_DNA"/>
</dbReference>
<name>A0A5F1Z1Q8_9LEPT</name>
<dbReference type="RefSeq" id="WP_135590083.1">
    <property type="nucleotide sequence ID" value="NZ_RQEZ01000012.1"/>
</dbReference>
<protein>
    <submittedName>
        <fullName evidence="2">Uncharacterized protein</fullName>
    </submittedName>
</protein>
<keyword evidence="1" id="KW-0472">Membrane</keyword>
<keyword evidence="3" id="KW-1185">Reference proteome</keyword>
<evidence type="ECO:0000313" key="2">
    <source>
        <dbReference type="EMBL" id="TGK35948.1"/>
    </source>
</evidence>
<gene>
    <name evidence="2" type="ORF">EHQ17_05025</name>
</gene>
<proteinExistence type="predicted"/>
<dbReference type="OrthoDB" id="330074at2"/>
<keyword evidence="1" id="KW-1133">Transmembrane helix</keyword>
<dbReference type="AlphaFoldDB" id="A0A5F1Z1Q8"/>
<evidence type="ECO:0000256" key="1">
    <source>
        <dbReference type="SAM" id="Phobius"/>
    </source>
</evidence>
<feature type="transmembrane region" description="Helical" evidence="1">
    <location>
        <begin position="21"/>
        <end position="40"/>
    </location>
</feature>
<reference evidence="2" key="1">
    <citation type="journal article" date="2019" name="PLoS Negl. Trop. Dis.">
        <title>Revisiting the worldwide diversity of Leptospira species in the environment.</title>
        <authorList>
            <person name="Vincent A.T."/>
            <person name="Schiettekatte O."/>
            <person name="Bourhy P."/>
            <person name="Veyrier F.J."/>
            <person name="Picardeau M."/>
        </authorList>
    </citation>
    <scope>NUCLEOTIDE SEQUENCE [LARGE SCALE GENOMIC DNA]</scope>
    <source>
        <strain evidence="2">201800299</strain>
    </source>
</reference>
<dbReference type="Proteomes" id="UP000298277">
    <property type="component" value="Unassembled WGS sequence"/>
</dbReference>
<evidence type="ECO:0000313" key="3">
    <source>
        <dbReference type="Proteomes" id="UP000298277"/>
    </source>
</evidence>
<accession>A0A5F1Z1Q8</accession>
<organism evidence="2 3">
    <name type="scientific">Leptospira gomenensis</name>
    <dbReference type="NCBI Taxonomy" id="2484974"/>
    <lineage>
        <taxon>Bacteria</taxon>
        <taxon>Pseudomonadati</taxon>
        <taxon>Spirochaetota</taxon>
        <taxon>Spirochaetia</taxon>
        <taxon>Leptospirales</taxon>
        <taxon>Leptospiraceae</taxon>
        <taxon>Leptospira</taxon>
    </lineage>
</organism>
<comment type="caution">
    <text evidence="2">The sequence shown here is derived from an EMBL/GenBank/DDBJ whole genome shotgun (WGS) entry which is preliminary data.</text>
</comment>
<keyword evidence="1" id="KW-0812">Transmembrane</keyword>